<keyword evidence="2" id="KW-1185">Reference proteome</keyword>
<name>A0A433QG64_9FUNG</name>
<evidence type="ECO:0000313" key="1">
    <source>
        <dbReference type="EMBL" id="RUS28818.1"/>
    </source>
</evidence>
<proteinExistence type="predicted"/>
<accession>A0A433QG64</accession>
<dbReference type="Proteomes" id="UP000274822">
    <property type="component" value="Unassembled WGS sequence"/>
</dbReference>
<dbReference type="AlphaFoldDB" id="A0A433QG64"/>
<gene>
    <name evidence="1" type="ORF">BC938DRAFT_481406</name>
</gene>
<organism evidence="1 2">
    <name type="scientific">Jimgerdemannia flammicorona</name>
    <dbReference type="NCBI Taxonomy" id="994334"/>
    <lineage>
        <taxon>Eukaryota</taxon>
        <taxon>Fungi</taxon>
        <taxon>Fungi incertae sedis</taxon>
        <taxon>Mucoromycota</taxon>
        <taxon>Mucoromycotina</taxon>
        <taxon>Endogonomycetes</taxon>
        <taxon>Endogonales</taxon>
        <taxon>Endogonaceae</taxon>
        <taxon>Jimgerdemannia</taxon>
    </lineage>
</organism>
<dbReference type="EMBL" id="RBNJ01006076">
    <property type="protein sequence ID" value="RUS28818.1"/>
    <property type="molecule type" value="Genomic_DNA"/>
</dbReference>
<reference evidence="1 2" key="1">
    <citation type="journal article" date="2018" name="New Phytol.">
        <title>Phylogenomics of Endogonaceae and evolution of mycorrhizas within Mucoromycota.</title>
        <authorList>
            <person name="Chang Y."/>
            <person name="Desiro A."/>
            <person name="Na H."/>
            <person name="Sandor L."/>
            <person name="Lipzen A."/>
            <person name="Clum A."/>
            <person name="Barry K."/>
            <person name="Grigoriev I.V."/>
            <person name="Martin F.M."/>
            <person name="Stajich J.E."/>
            <person name="Smith M.E."/>
            <person name="Bonito G."/>
            <person name="Spatafora J.W."/>
        </authorList>
    </citation>
    <scope>NUCLEOTIDE SEQUENCE [LARGE SCALE GENOMIC DNA]</scope>
    <source>
        <strain evidence="1 2">AD002</strain>
    </source>
</reference>
<comment type="caution">
    <text evidence="1">The sequence shown here is derived from an EMBL/GenBank/DDBJ whole genome shotgun (WGS) entry which is preliminary data.</text>
</comment>
<dbReference type="Gene3D" id="3.40.50.720">
    <property type="entry name" value="NAD(P)-binding Rossmann-like Domain"/>
    <property type="match status" value="1"/>
</dbReference>
<evidence type="ECO:0000313" key="2">
    <source>
        <dbReference type="Proteomes" id="UP000274822"/>
    </source>
</evidence>
<sequence length="110" mass="12189">MSSALWESILLVRLRTSRESTINTAKIAAKENPGQGENALSSVHYIYCFSVGANAKSPFVYIQSKDETENALAESCVTIVRPTGLDLEEECPCGTYWYEPLSYCISKPMN</sequence>
<protein>
    <submittedName>
        <fullName evidence="1">Uncharacterized protein</fullName>
    </submittedName>
</protein>